<feature type="domain" description="C2H2-type" evidence="10">
    <location>
        <begin position="290"/>
        <end position="317"/>
    </location>
</feature>
<evidence type="ECO:0000256" key="4">
    <source>
        <dbReference type="ARBA" id="ARBA00022771"/>
    </source>
</evidence>
<evidence type="ECO:0000256" key="1">
    <source>
        <dbReference type="ARBA" id="ARBA00004123"/>
    </source>
</evidence>
<feature type="domain" description="C2H2-type" evidence="10">
    <location>
        <begin position="351"/>
        <end position="379"/>
    </location>
</feature>
<dbReference type="Pfam" id="PF12874">
    <property type="entry name" value="zf-met"/>
    <property type="match status" value="2"/>
</dbReference>
<feature type="domain" description="C2H2-type" evidence="10">
    <location>
        <begin position="407"/>
        <end position="430"/>
    </location>
</feature>
<dbReference type="GO" id="GO:0003700">
    <property type="term" value="F:DNA-binding transcription factor activity"/>
    <property type="evidence" value="ECO:0007669"/>
    <property type="project" value="InterPro"/>
</dbReference>
<dbReference type="SMART" id="SM00355">
    <property type="entry name" value="ZnF_C2H2"/>
    <property type="match status" value="10"/>
</dbReference>
<feature type="compositionally biased region" description="Basic and acidic residues" evidence="9">
    <location>
        <begin position="87"/>
        <end position="111"/>
    </location>
</feature>
<dbReference type="GO" id="GO:0005634">
    <property type="term" value="C:nucleus"/>
    <property type="evidence" value="ECO:0007669"/>
    <property type="project" value="UniProtKB-SubCell"/>
</dbReference>
<dbReference type="Pfam" id="PF00096">
    <property type="entry name" value="zf-C2H2"/>
    <property type="match status" value="2"/>
</dbReference>
<dbReference type="Pfam" id="PF07776">
    <property type="entry name" value="zf-AD"/>
    <property type="match status" value="1"/>
</dbReference>
<feature type="domain" description="C2H2-type" evidence="10">
    <location>
        <begin position="206"/>
        <end position="234"/>
    </location>
</feature>
<dbReference type="Gene3D" id="3.40.1800.20">
    <property type="match status" value="1"/>
</dbReference>
<feature type="binding site" evidence="8">
    <location>
        <position position="11"/>
    </location>
    <ligand>
        <name>Zn(2+)</name>
        <dbReference type="ChEBI" id="CHEBI:29105"/>
    </ligand>
</feature>
<dbReference type="Gene3D" id="3.30.160.60">
    <property type="entry name" value="Classic Zinc Finger"/>
    <property type="match status" value="6"/>
</dbReference>
<protein>
    <submittedName>
        <fullName evidence="12">Transcription factor grauzone</fullName>
    </submittedName>
</protein>
<reference evidence="12" key="1">
    <citation type="submission" date="2021-05" db="EMBL/GenBank/DDBJ databases">
        <authorList>
            <person name="Alioto T."/>
            <person name="Alioto T."/>
            <person name="Gomez Garrido J."/>
        </authorList>
    </citation>
    <scope>NUCLEOTIDE SEQUENCE</scope>
</reference>
<dbReference type="SMART" id="SM00868">
    <property type="entry name" value="zf-AD"/>
    <property type="match status" value="2"/>
</dbReference>
<organism evidence="12">
    <name type="scientific">Culex pipiens</name>
    <name type="common">House mosquito</name>
    <dbReference type="NCBI Taxonomy" id="7175"/>
    <lineage>
        <taxon>Eukaryota</taxon>
        <taxon>Metazoa</taxon>
        <taxon>Ecdysozoa</taxon>
        <taxon>Arthropoda</taxon>
        <taxon>Hexapoda</taxon>
        <taxon>Insecta</taxon>
        <taxon>Pterygota</taxon>
        <taxon>Neoptera</taxon>
        <taxon>Endopterygota</taxon>
        <taxon>Diptera</taxon>
        <taxon>Nematocera</taxon>
        <taxon>Culicoidea</taxon>
        <taxon>Culicidae</taxon>
        <taxon>Culicinae</taxon>
        <taxon>Culicini</taxon>
        <taxon>Culex</taxon>
        <taxon>Culex</taxon>
    </lineage>
</organism>
<dbReference type="PANTHER" id="PTHR23225">
    <property type="entry name" value="ZINC FINGER PROTEIN"/>
    <property type="match status" value="1"/>
</dbReference>
<dbReference type="GO" id="GO:0008270">
    <property type="term" value="F:zinc ion binding"/>
    <property type="evidence" value="ECO:0007669"/>
    <property type="project" value="UniProtKB-UniRule"/>
</dbReference>
<feature type="domain" description="C2H2-type" evidence="10">
    <location>
        <begin position="151"/>
        <end position="179"/>
    </location>
</feature>
<evidence type="ECO:0000313" key="12">
    <source>
        <dbReference type="EMBL" id="CAG6495388.1"/>
    </source>
</evidence>
<evidence type="ECO:0000256" key="9">
    <source>
        <dbReference type="SAM" id="MobiDB-lite"/>
    </source>
</evidence>
<feature type="binding site" evidence="8">
    <location>
        <position position="52"/>
    </location>
    <ligand>
        <name>Zn(2+)</name>
        <dbReference type="ChEBI" id="CHEBI:29105"/>
    </ligand>
</feature>
<dbReference type="InterPro" id="IPR013087">
    <property type="entry name" value="Znf_C2H2_type"/>
</dbReference>
<feature type="domain" description="C2H2-type" evidence="10">
    <location>
        <begin position="321"/>
        <end position="349"/>
    </location>
</feature>
<dbReference type="PROSITE" id="PS50157">
    <property type="entry name" value="ZINC_FINGER_C2H2_2"/>
    <property type="match status" value="9"/>
</dbReference>
<dbReference type="SUPFAM" id="SSF57716">
    <property type="entry name" value="Glucocorticoid receptor-like (DNA-binding domain)"/>
    <property type="match status" value="1"/>
</dbReference>
<evidence type="ECO:0000256" key="8">
    <source>
        <dbReference type="PROSITE-ProRule" id="PRU01263"/>
    </source>
</evidence>
<evidence type="ECO:0000256" key="3">
    <source>
        <dbReference type="ARBA" id="ARBA00022737"/>
    </source>
</evidence>
<feature type="domain" description="C2H2-type" evidence="10">
    <location>
        <begin position="236"/>
        <end position="258"/>
    </location>
</feature>
<comment type="subcellular location">
    <subcellularLocation>
        <location evidence="1">Nucleus</location>
    </subcellularLocation>
</comment>
<dbReference type="InterPro" id="IPR036236">
    <property type="entry name" value="Znf_C2H2_sf"/>
</dbReference>
<dbReference type="PROSITE" id="PS00028">
    <property type="entry name" value="ZINC_FINGER_C2H2_1"/>
    <property type="match status" value="8"/>
</dbReference>
<evidence type="ECO:0000259" key="11">
    <source>
        <dbReference type="PROSITE" id="PS51915"/>
    </source>
</evidence>
<dbReference type="SUPFAM" id="SSF57667">
    <property type="entry name" value="beta-beta-alpha zinc fingers"/>
    <property type="match status" value="4"/>
</dbReference>
<keyword evidence="4 7" id="KW-0863">Zinc-finger</keyword>
<accession>A0A8D8G645</accession>
<feature type="binding site" evidence="8">
    <location>
        <position position="8"/>
    </location>
    <ligand>
        <name>Zn(2+)</name>
        <dbReference type="ChEBI" id="CHEBI:29105"/>
    </ligand>
</feature>
<dbReference type="PROSITE" id="PS51915">
    <property type="entry name" value="ZAD"/>
    <property type="match status" value="1"/>
</dbReference>
<feature type="domain" description="ZAD" evidence="11">
    <location>
        <begin position="6"/>
        <end position="79"/>
    </location>
</feature>
<dbReference type="PANTHER" id="PTHR23225:SF2">
    <property type="entry name" value="AT09679P-RELATED"/>
    <property type="match status" value="1"/>
</dbReference>
<keyword evidence="3" id="KW-0677">Repeat</keyword>
<evidence type="ECO:0000256" key="2">
    <source>
        <dbReference type="ARBA" id="ARBA00022723"/>
    </source>
</evidence>
<dbReference type="InterPro" id="IPR012934">
    <property type="entry name" value="Znf_AD"/>
</dbReference>
<name>A0A8D8G645_CULPI</name>
<feature type="region of interest" description="Disordered" evidence="9">
    <location>
        <begin position="87"/>
        <end position="138"/>
    </location>
</feature>
<feature type="domain" description="C2H2-type" evidence="10">
    <location>
        <begin position="261"/>
        <end position="289"/>
    </location>
</feature>
<evidence type="ECO:0000256" key="6">
    <source>
        <dbReference type="ARBA" id="ARBA00023242"/>
    </source>
</evidence>
<dbReference type="InterPro" id="IPR039970">
    <property type="entry name" value="TF_Grauzone"/>
</dbReference>
<dbReference type="FunFam" id="3.30.160.60:FF:000145">
    <property type="entry name" value="Zinc finger protein 574"/>
    <property type="match status" value="1"/>
</dbReference>
<proteinExistence type="predicted"/>
<keyword evidence="2 8" id="KW-0479">Metal-binding</keyword>
<sequence length="447" mass="51435">MSQIQEMCRICLHLKLEPDDTAAITDDEFQAKIQTVFSFELPADEPMPCRMCRSCCVKINEFYAFHEAVRSSQVQLQLMLSSGAGEEVVKQEQADSDPEEAKFDPEIKQEASESDSEDDRPLKGRQGKVGKGEKSKKLEDENRQIKEFFKLGCESCSECFESFDRLQRHTRKAHDARASIKCCNRVFYKKCKILEHINSHIDPNQFHCDVCNKSYNSKYYLDLHNLKMHSDDALPFKCEKCGRGFPKEYLLKSHLETHVQVVCSVCNKTLASSATLRSHMANMHNGGTKHICDTCGQEFRTKLAMDRHIKQHLGINPIERVQCHICSKWVNGKSNLKIHIRTVHNEDNQSVACEVCHQMYPNERALSSHRRRVHVEEKFECEFCGKKFKRSIYLKEHRASHTGQALYSCDVCGMTTNSNANLYSHKKNKHPEQWLEAKKKAMTAAYG</sequence>
<keyword evidence="6" id="KW-0539">Nucleus</keyword>
<evidence type="ECO:0000259" key="10">
    <source>
        <dbReference type="PROSITE" id="PS50157"/>
    </source>
</evidence>
<dbReference type="AlphaFoldDB" id="A0A8D8G645"/>
<evidence type="ECO:0000256" key="7">
    <source>
        <dbReference type="PROSITE-ProRule" id="PRU00042"/>
    </source>
</evidence>
<evidence type="ECO:0000256" key="5">
    <source>
        <dbReference type="ARBA" id="ARBA00022833"/>
    </source>
</evidence>
<keyword evidence="5 8" id="KW-0862">Zinc</keyword>
<feature type="domain" description="C2H2-type" evidence="10">
    <location>
        <begin position="379"/>
        <end position="406"/>
    </location>
</feature>
<dbReference type="EMBL" id="HBUE01128589">
    <property type="protein sequence ID" value="CAG6495388.1"/>
    <property type="molecule type" value="Transcribed_RNA"/>
</dbReference>
<feature type="binding site" evidence="8">
    <location>
        <position position="55"/>
    </location>
    <ligand>
        <name>Zn(2+)</name>
        <dbReference type="ChEBI" id="CHEBI:29105"/>
    </ligand>
</feature>